<dbReference type="AlphaFoldDB" id="A0ABD0QCE8"/>
<evidence type="ECO:0000313" key="2">
    <source>
        <dbReference type="Proteomes" id="UP001529510"/>
    </source>
</evidence>
<proteinExistence type="predicted"/>
<protein>
    <submittedName>
        <fullName evidence="1">Uncharacterized protein</fullName>
    </submittedName>
</protein>
<sequence>KLVAYQREFHALRERLRVAEHRTLQRSSELNAILEQFRRAIAETNGSKDALSNFS</sequence>
<evidence type="ECO:0000313" key="1">
    <source>
        <dbReference type="EMBL" id="KAL0183923.1"/>
    </source>
</evidence>
<comment type="caution">
    <text evidence="1">The sequence shown here is derived from an EMBL/GenBank/DDBJ whole genome shotgun (WGS) entry which is preliminary data.</text>
</comment>
<dbReference type="Proteomes" id="UP001529510">
    <property type="component" value="Unassembled WGS sequence"/>
</dbReference>
<feature type="non-terminal residue" evidence="1">
    <location>
        <position position="55"/>
    </location>
</feature>
<keyword evidence="2" id="KW-1185">Reference proteome</keyword>
<feature type="non-terminal residue" evidence="1">
    <location>
        <position position="1"/>
    </location>
</feature>
<name>A0ABD0QCE8_CIRMR</name>
<organism evidence="1 2">
    <name type="scientific">Cirrhinus mrigala</name>
    <name type="common">Mrigala</name>
    <dbReference type="NCBI Taxonomy" id="683832"/>
    <lineage>
        <taxon>Eukaryota</taxon>
        <taxon>Metazoa</taxon>
        <taxon>Chordata</taxon>
        <taxon>Craniata</taxon>
        <taxon>Vertebrata</taxon>
        <taxon>Euteleostomi</taxon>
        <taxon>Actinopterygii</taxon>
        <taxon>Neopterygii</taxon>
        <taxon>Teleostei</taxon>
        <taxon>Ostariophysi</taxon>
        <taxon>Cypriniformes</taxon>
        <taxon>Cyprinidae</taxon>
        <taxon>Labeoninae</taxon>
        <taxon>Labeonini</taxon>
        <taxon>Cirrhinus</taxon>
    </lineage>
</organism>
<gene>
    <name evidence="1" type="ORF">M9458_019619</name>
</gene>
<accession>A0ABD0QCE8</accession>
<reference evidence="1 2" key="1">
    <citation type="submission" date="2024-05" db="EMBL/GenBank/DDBJ databases">
        <title>Genome sequencing and assembly of Indian major carp, Cirrhinus mrigala (Hamilton, 1822).</title>
        <authorList>
            <person name="Mohindra V."/>
            <person name="Chowdhury L.M."/>
            <person name="Lal K."/>
            <person name="Jena J.K."/>
        </authorList>
    </citation>
    <scope>NUCLEOTIDE SEQUENCE [LARGE SCALE GENOMIC DNA]</scope>
    <source>
        <strain evidence="1">CM1030</strain>
        <tissue evidence="1">Blood</tissue>
    </source>
</reference>
<dbReference type="EMBL" id="JAMKFB020000009">
    <property type="protein sequence ID" value="KAL0183923.1"/>
    <property type="molecule type" value="Genomic_DNA"/>
</dbReference>